<dbReference type="GO" id="GO:0005737">
    <property type="term" value="C:cytoplasm"/>
    <property type="evidence" value="ECO:0007669"/>
    <property type="project" value="UniProtKB-SubCell"/>
</dbReference>
<accession>A0A9P5NIE4</accession>
<gene>
    <name evidence="6" type="ORF">CPB84DRAFT_1848366</name>
</gene>
<dbReference type="Pfam" id="PF00170">
    <property type="entry name" value="bZIP_1"/>
    <property type="match status" value="1"/>
</dbReference>
<evidence type="ECO:0000259" key="5">
    <source>
        <dbReference type="PROSITE" id="PS50217"/>
    </source>
</evidence>
<dbReference type="OrthoDB" id="2593073at2759"/>
<dbReference type="GO" id="GO:0000976">
    <property type="term" value="F:transcription cis-regulatory region binding"/>
    <property type="evidence" value="ECO:0007669"/>
    <property type="project" value="InterPro"/>
</dbReference>
<dbReference type="GO" id="GO:0033554">
    <property type="term" value="P:cellular response to stress"/>
    <property type="evidence" value="ECO:0007669"/>
    <property type="project" value="UniProtKB-ARBA"/>
</dbReference>
<dbReference type="InterPro" id="IPR004827">
    <property type="entry name" value="bZIP"/>
</dbReference>
<feature type="compositionally biased region" description="Basic and acidic residues" evidence="4">
    <location>
        <begin position="423"/>
        <end position="436"/>
    </location>
</feature>
<dbReference type="CDD" id="cd14688">
    <property type="entry name" value="bZIP_YAP"/>
    <property type="match status" value="1"/>
</dbReference>
<dbReference type="AlphaFoldDB" id="A0A9P5NIE4"/>
<feature type="region of interest" description="Disordered" evidence="4">
    <location>
        <begin position="320"/>
        <end position="343"/>
    </location>
</feature>
<dbReference type="SUPFAM" id="SSF111430">
    <property type="entry name" value="YAP1 redox domain"/>
    <property type="match status" value="1"/>
</dbReference>
<evidence type="ECO:0000313" key="6">
    <source>
        <dbReference type="EMBL" id="KAF8895030.1"/>
    </source>
</evidence>
<sequence>MDSFPQVTPLWDFSQHIDINQLPDSDFLALLQKQFPPQDAVDPQNLSSYPLPSLTPPSEDSSPSPPGSNQDTPIDDPADSALKRKASDEDFSDGPTQKSQHTASGVEKKGSSAALGAARRKASGSASTKDEGRLLKRKEQNRAAQRAFRERKEKHVKDLEDKVADLEAKNERAVHENENLKDLLSRLQSENLALKQSAFTFSVPKNAASGSAAPTGVESPRSAQNLFTNSTQSVASSSTTSVPVSPKMSNPLEWSSLTTFDPAMLNLLDDSVPQPTATEGAMQMDFGFGANTGLASNSPYTTIASNPMFMSFASTFDSLTPPSSDSSSAPTPAPTTSSFSTTTINNGTSNVGFNFDINNLSTWPAPTASQDTILDDLFSGYLTSTGSMDMSMLSQSPASISPVSHHPRPSPPAISSPASDMSESMHNHDDPGCPKTKQELEQRIANEGASPFAPPPPAAPASLRKASDSVLGTMISCVGSSFPKTVKSDKNIEVLSAWRSIRADPKFKDLDINELCSEFTNKARCDGTKVVLEPSGVHSILENLSKKQ</sequence>
<dbReference type="GO" id="GO:0001228">
    <property type="term" value="F:DNA-binding transcription activator activity, RNA polymerase II-specific"/>
    <property type="evidence" value="ECO:0007669"/>
    <property type="project" value="TreeGrafter"/>
</dbReference>
<comment type="subcellular location">
    <subcellularLocation>
        <location evidence="2">Cytoplasm</location>
    </subcellularLocation>
    <subcellularLocation>
        <location evidence="1">Nucleus</location>
    </subcellularLocation>
</comment>
<dbReference type="PROSITE" id="PS00036">
    <property type="entry name" value="BZIP_BASIC"/>
    <property type="match status" value="1"/>
</dbReference>
<proteinExistence type="predicted"/>
<feature type="compositionally biased region" description="Polar residues" evidence="4">
    <location>
        <begin position="94"/>
        <end position="103"/>
    </location>
</feature>
<comment type="caution">
    <text evidence="6">The sequence shown here is derived from an EMBL/GenBank/DDBJ whole genome shotgun (WGS) entry which is preliminary data.</text>
</comment>
<dbReference type="InterPro" id="IPR050936">
    <property type="entry name" value="AP-1-like"/>
</dbReference>
<evidence type="ECO:0000256" key="4">
    <source>
        <dbReference type="SAM" id="MobiDB-lite"/>
    </source>
</evidence>
<dbReference type="Proteomes" id="UP000724874">
    <property type="component" value="Unassembled WGS sequence"/>
</dbReference>
<evidence type="ECO:0000256" key="2">
    <source>
        <dbReference type="ARBA" id="ARBA00004496"/>
    </source>
</evidence>
<feature type="region of interest" description="Disordered" evidence="4">
    <location>
        <begin position="392"/>
        <end position="436"/>
    </location>
</feature>
<evidence type="ECO:0000256" key="3">
    <source>
        <dbReference type="ARBA" id="ARBA00023242"/>
    </source>
</evidence>
<evidence type="ECO:0000313" key="7">
    <source>
        <dbReference type="Proteomes" id="UP000724874"/>
    </source>
</evidence>
<dbReference type="SUPFAM" id="SSF57959">
    <property type="entry name" value="Leucine zipper domain"/>
    <property type="match status" value="1"/>
</dbReference>
<name>A0A9P5NIE4_GYMJU</name>
<dbReference type="GO" id="GO:0090575">
    <property type="term" value="C:RNA polymerase II transcription regulator complex"/>
    <property type="evidence" value="ECO:0007669"/>
    <property type="project" value="TreeGrafter"/>
</dbReference>
<feature type="compositionally biased region" description="Low complexity" evidence="4">
    <location>
        <begin position="111"/>
        <end position="127"/>
    </location>
</feature>
<dbReference type="PROSITE" id="PS50217">
    <property type="entry name" value="BZIP"/>
    <property type="match status" value="1"/>
</dbReference>
<dbReference type="Pfam" id="PF08601">
    <property type="entry name" value="PAP1"/>
    <property type="match status" value="1"/>
</dbReference>
<dbReference type="EMBL" id="JADNYJ010000062">
    <property type="protein sequence ID" value="KAF8895030.1"/>
    <property type="molecule type" value="Genomic_DNA"/>
</dbReference>
<dbReference type="SMART" id="SM00338">
    <property type="entry name" value="BRLZ"/>
    <property type="match status" value="1"/>
</dbReference>
<feature type="domain" description="BZIP" evidence="5">
    <location>
        <begin position="131"/>
        <end position="194"/>
    </location>
</feature>
<dbReference type="PANTHER" id="PTHR40621:SF6">
    <property type="entry name" value="AP-1-LIKE TRANSCRIPTION FACTOR YAP1-RELATED"/>
    <property type="match status" value="1"/>
</dbReference>
<dbReference type="InterPro" id="IPR023167">
    <property type="entry name" value="Yap1_redox_dom_sf"/>
</dbReference>
<feature type="region of interest" description="Disordered" evidence="4">
    <location>
        <begin position="33"/>
        <end position="154"/>
    </location>
</feature>
<feature type="compositionally biased region" description="Low complexity" evidence="4">
    <location>
        <begin position="46"/>
        <end position="62"/>
    </location>
</feature>
<dbReference type="Gene3D" id="1.20.5.170">
    <property type="match status" value="1"/>
</dbReference>
<keyword evidence="3" id="KW-0539">Nucleus</keyword>
<dbReference type="PANTHER" id="PTHR40621">
    <property type="entry name" value="TRANSCRIPTION FACTOR KAPC-RELATED"/>
    <property type="match status" value="1"/>
</dbReference>
<dbReference type="InterPro" id="IPR013910">
    <property type="entry name" value="TF_PAP1"/>
</dbReference>
<protein>
    <recommendedName>
        <fullName evidence="5">BZIP domain-containing protein</fullName>
    </recommendedName>
</protein>
<dbReference type="Gene3D" id="1.10.238.100">
    <property type="entry name" value="YAP1 redox domain. Chain B"/>
    <property type="match status" value="1"/>
</dbReference>
<feature type="compositionally biased region" description="Basic and acidic residues" evidence="4">
    <location>
        <begin position="128"/>
        <end position="154"/>
    </location>
</feature>
<evidence type="ECO:0000256" key="1">
    <source>
        <dbReference type="ARBA" id="ARBA00004123"/>
    </source>
</evidence>
<keyword evidence="7" id="KW-1185">Reference proteome</keyword>
<reference evidence="6" key="1">
    <citation type="submission" date="2020-11" db="EMBL/GenBank/DDBJ databases">
        <authorList>
            <consortium name="DOE Joint Genome Institute"/>
            <person name="Ahrendt S."/>
            <person name="Riley R."/>
            <person name="Andreopoulos W."/>
            <person name="LaButti K."/>
            <person name="Pangilinan J."/>
            <person name="Ruiz-duenas F.J."/>
            <person name="Barrasa J.M."/>
            <person name="Sanchez-Garcia M."/>
            <person name="Camarero S."/>
            <person name="Miyauchi S."/>
            <person name="Serrano A."/>
            <person name="Linde D."/>
            <person name="Babiker R."/>
            <person name="Drula E."/>
            <person name="Ayuso-Fernandez I."/>
            <person name="Pacheco R."/>
            <person name="Padilla G."/>
            <person name="Ferreira P."/>
            <person name="Barriuso J."/>
            <person name="Kellner H."/>
            <person name="Castanera R."/>
            <person name="Alfaro M."/>
            <person name="Ramirez L."/>
            <person name="Pisabarro A.G."/>
            <person name="Kuo A."/>
            <person name="Tritt A."/>
            <person name="Lipzen A."/>
            <person name="He G."/>
            <person name="Yan M."/>
            <person name="Ng V."/>
            <person name="Cullen D."/>
            <person name="Martin F."/>
            <person name="Rosso M.-N."/>
            <person name="Henrissat B."/>
            <person name="Hibbett D."/>
            <person name="Martinez A.T."/>
            <person name="Grigoriev I.V."/>
        </authorList>
    </citation>
    <scope>NUCLEOTIDE SEQUENCE</scope>
    <source>
        <strain evidence="6">AH 44721</strain>
    </source>
</reference>
<dbReference type="InterPro" id="IPR046347">
    <property type="entry name" value="bZIP_sf"/>
</dbReference>
<organism evidence="6 7">
    <name type="scientific">Gymnopilus junonius</name>
    <name type="common">Spectacular rustgill mushroom</name>
    <name type="synonym">Gymnopilus spectabilis subsp. junonius</name>
    <dbReference type="NCBI Taxonomy" id="109634"/>
    <lineage>
        <taxon>Eukaryota</taxon>
        <taxon>Fungi</taxon>
        <taxon>Dikarya</taxon>
        <taxon>Basidiomycota</taxon>
        <taxon>Agaricomycotina</taxon>
        <taxon>Agaricomycetes</taxon>
        <taxon>Agaricomycetidae</taxon>
        <taxon>Agaricales</taxon>
        <taxon>Agaricineae</taxon>
        <taxon>Hymenogastraceae</taxon>
        <taxon>Gymnopilus</taxon>
    </lineage>
</organism>